<name>A0ABV4CM49_9PSEU</name>
<accession>A0ABV4CM49</accession>
<dbReference type="EMBL" id="JBGEHV010000050">
    <property type="protein sequence ID" value="MEY8042169.1"/>
    <property type="molecule type" value="Genomic_DNA"/>
</dbReference>
<organism evidence="2 3">
    <name type="scientific">Saccharopolyspora cebuensis</name>
    <dbReference type="NCBI Taxonomy" id="418759"/>
    <lineage>
        <taxon>Bacteria</taxon>
        <taxon>Bacillati</taxon>
        <taxon>Actinomycetota</taxon>
        <taxon>Actinomycetes</taxon>
        <taxon>Pseudonocardiales</taxon>
        <taxon>Pseudonocardiaceae</taxon>
        <taxon>Saccharopolyspora</taxon>
    </lineage>
</organism>
<dbReference type="Pfam" id="PF18616">
    <property type="entry name" value="CdiI_3"/>
    <property type="match status" value="1"/>
</dbReference>
<dbReference type="Proteomes" id="UP001564626">
    <property type="component" value="Unassembled WGS sequence"/>
</dbReference>
<comment type="caution">
    <text evidence="2">The sequence shown here is derived from an EMBL/GenBank/DDBJ whole genome shotgun (WGS) entry which is preliminary data.</text>
</comment>
<protein>
    <submittedName>
        <fullName evidence="2">Contact-dependent growth inhibition system immunity protein</fullName>
    </submittedName>
</protein>
<feature type="region of interest" description="Disordered" evidence="1">
    <location>
        <begin position="1"/>
        <end position="23"/>
    </location>
</feature>
<sequence length="134" mass="15060">MNYRVPDDPSLEQIENDAWGDPPQDATKLIATVHRLRRKPISALNDADLRVLVGQNVGLDTLMPRVLERLEHDPLLEADFYPGDLLTAVLAAPSSYWTAHPDHRTRIEHIIAGIDNPDPQLKADIEGFERGIRP</sequence>
<proteinExistence type="predicted"/>
<gene>
    <name evidence="2" type="ORF">AB8O55_22375</name>
</gene>
<keyword evidence="3" id="KW-1185">Reference proteome</keyword>
<dbReference type="RefSeq" id="WP_369775325.1">
    <property type="nucleotide sequence ID" value="NZ_JBGEHV010000050.1"/>
</dbReference>
<evidence type="ECO:0000313" key="3">
    <source>
        <dbReference type="Proteomes" id="UP001564626"/>
    </source>
</evidence>
<reference evidence="2 3" key="1">
    <citation type="submission" date="2024-08" db="EMBL/GenBank/DDBJ databases">
        <title>Genome mining of Saccharopolyspora cebuensis PGLac3 from Nigerian medicinal plant.</title>
        <authorList>
            <person name="Ezeobiora C.E."/>
            <person name="Igbokwe N.H."/>
            <person name="Amin D.H."/>
            <person name="Mendie U.E."/>
        </authorList>
    </citation>
    <scope>NUCLEOTIDE SEQUENCE [LARGE SCALE GENOMIC DNA]</scope>
    <source>
        <strain evidence="2 3">PGLac3</strain>
    </source>
</reference>
<dbReference type="InterPro" id="IPR040547">
    <property type="entry name" value="CdiI"/>
</dbReference>
<dbReference type="CDD" id="cd20691">
    <property type="entry name" value="CdiI_EC536-like"/>
    <property type="match status" value="1"/>
</dbReference>
<evidence type="ECO:0000313" key="2">
    <source>
        <dbReference type="EMBL" id="MEY8042169.1"/>
    </source>
</evidence>
<evidence type="ECO:0000256" key="1">
    <source>
        <dbReference type="SAM" id="MobiDB-lite"/>
    </source>
</evidence>